<reference evidence="3" key="1">
    <citation type="submission" date="2017-02" db="UniProtKB">
        <authorList>
            <consortium name="WormBaseParasite"/>
        </authorList>
    </citation>
    <scope>IDENTIFICATION</scope>
</reference>
<sequence length="209" mass="23903">MHLRPGTPGNLAQPRLSLLIRWRRLIGSKRLLNVSPPCFTASCPVTTSRHCFCLALRWCSWCLIVVAVRDVQQNLNRVMSDGWWPVEARSCQFSVFVVDRFHLRHEMPLRCQQGLGDAWQIGVFFVEWLSPSCCVLLATSRAINIAFVLAVGRIWWVVSWRQANTHTKRGALNTQPDNQFGWAIIGEMPRVRLVEIPSTQTHSRLARMG</sequence>
<reference evidence="1 2" key="2">
    <citation type="submission" date="2018-10" db="EMBL/GenBank/DDBJ databases">
        <authorList>
            <consortium name="Pathogen Informatics"/>
        </authorList>
    </citation>
    <scope>NUCLEOTIDE SEQUENCE [LARGE SCALE GENOMIC DNA]</scope>
</reference>
<dbReference type="AlphaFoldDB" id="A0A0R3U8A7"/>
<dbReference type="Proteomes" id="UP000267029">
    <property type="component" value="Unassembled WGS sequence"/>
</dbReference>
<protein>
    <submittedName>
        <fullName evidence="3">Secreted protein</fullName>
    </submittedName>
</protein>
<dbReference type="WBParaSite" id="MCOS_0000310201-mRNA-1">
    <property type="protein sequence ID" value="MCOS_0000310201-mRNA-1"/>
    <property type="gene ID" value="MCOS_0000310201"/>
</dbReference>
<evidence type="ECO:0000313" key="2">
    <source>
        <dbReference type="Proteomes" id="UP000267029"/>
    </source>
</evidence>
<evidence type="ECO:0000313" key="3">
    <source>
        <dbReference type="WBParaSite" id="MCOS_0000310201-mRNA-1"/>
    </source>
</evidence>
<name>A0A0R3U8A7_MESCO</name>
<gene>
    <name evidence="1" type="ORF">MCOS_LOCUS3103</name>
</gene>
<dbReference type="EMBL" id="UXSR01000628">
    <property type="protein sequence ID" value="VDD77100.1"/>
    <property type="molecule type" value="Genomic_DNA"/>
</dbReference>
<proteinExistence type="predicted"/>
<keyword evidence="2" id="KW-1185">Reference proteome</keyword>
<evidence type="ECO:0000313" key="1">
    <source>
        <dbReference type="EMBL" id="VDD77100.1"/>
    </source>
</evidence>
<organism evidence="3">
    <name type="scientific">Mesocestoides corti</name>
    <name type="common">Flatworm</name>
    <dbReference type="NCBI Taxonomy" id="53468"/>
    <lineage>
        <taxon>Eukaryota</taxon>
        <taxon>Metazoa</taxon>
        <taxon>Spiralia</taxon>
        <taxon>Lophotrochozoa</taxon>
        <taxon>Platyhelminthes</taxon>
        <taxon>Cestoda</taxon>
        <taxon>Eucestoda</taxon>
        <taxon>Cyclophyllidea</taxon>
        <taxon>Mesocestoididae</taxon>
        <taxon>Mesocestoides</taxon>
    </lineage>
</organism>
<accession>A0A0R3U8A7</accession>